<evidence type="ECO:0000256" key="8">
    <source>
        <dbReference type="SAM" id="MobiDB-lite"/>
    </source>
</evidence>
<gene>
    <name evidence="9" type="ORF">AU468_12780</name>
</gene>
<dbReference type="Gene3D" id="3.30.60.20">
    <property type="match status" value="1"/>
</dbReference>
<dbReference type="OrthoDB" id="9781579at2"/>
<keyword evidence="3" id="KW-0237">DNA synthesis</keyword>
<feature type="region of interest" description="Disordered" evidence="8">
    <location>
        <begin position="372"/>
        <end position="393"/>
    </location>
</feature>
<accession>A0A2S4JG14</accession>
<dbReference type="AlphaFoldDB" id="A0A2S4JG14"/>
<evidence type="ECO:0000256" key="4">
    <source>
        <dbReference type="ARBA" id="ARBA00022679"/>
    </source>
</evidence>
<evidence type="ECO:0000313" key="9">
    <source>
        <dbReference type="EMBL" id="POQ98462.1"/>
    </source>
</evidence>
<proteinExistence type="inferred from homology"/>
<protein>
    <recommendedName>
        <fullName evidence="2">thymidine kinase</fullName>
        <ecNumber evidence="2">2.7.1.21</ecNumber>
    </recommendedName>
</protein>
<evidence type="ECO:0000256" key="2">
    <source>
        <dbReference type="ARBA" id="ARBA00012118"/>
    </source>
</evidence>
<dbReference type="EC" id="2.7.1.21" evidence="2"/>
<reference evidence="10" key="1">
    <citation type="submission" date="2015-12" db="EMBL/GenBank/DDBJ databases">
        <authorList>
            <person name="Lodha T.D."/>
            <person name="Chintalapati S."/>
            <person name="Chintalapati V.R."/>
            <person name="Sravanthi T."/>
        </authorList>
    </citation>
    <scope>NUCLEOTIDE SEQUENCE [LARGE SCALE GENOMIC DNA]</scope>
    <source>
        <strain evidence="10">JC133</strain>
    </source>
</reference>
<comment type="caution">
    <text evidence="9">The sequence shown here is derived from an EMBL/GenBank/DDBJ whole genome shotgun (WGS) entry which is preliminary data.</text>
</comment>
<dbReference type="Proteomes" id="UP000237350">
    <property type="component" value="Unassembled WGS sequence"/>
</dbReference>
<evidence type="ECO:0000256" key="6">
    <source>
        <dbReference type="ARBA" id="ARBA00022777"/>
    </source>
</evidence>
<keyword evidence="4" id="KW-0808">Transferase</keyword>
<evidence type="ECO:0000313" key="10">
    <source>
        <dbReference type="Proteomes" id="UP000237350"/>
    </source>
</evidence>
<dbReference type="Gene3D" id="3.40.50.300">
    <property type="entry name" value="P-loop containing nucleotide triphosphate hydrolases"/>
    <property type="match status" value="1"/>
</dbReference>
<dbReference type="GO" id="GO:0005524">
    <property type="term" value="F:ATP binding"/>
    <property type="evidence" value="ECO:0007669"/>
    <property type="project" value="UniProtKB-KW"/>
</dbReference>
<name>A0A2S4JG14_9SPIO</name>
<dbReference type="Pfam" id="PF00265">
    <property type="entry name" value="TK"/>
    <property type="match status" value="1"/>
</dbReference>
<dbReference type="SUPFAM" id="SSF52540">
    <property type="entry name" value="P-loop containing nucleoside triphosphate hydrolases"/>
    <property type="match status" value="1"/>
</dbReference>
<feature type="compositionally biased region" description="Basic and acidic residues" evidence="8">
    <location>
        <begin position="382"/>
        <end position="393"/>
    </location>
</feature>
<dbReference type="InterPro" id="IPR001267">
    <property type="entry name" value="Thymidine_kinase"/>
</dbReference>
<comment type="similarity">
    <text evidence="1">Belongs to the thymidine kinase family.</text>
</comment>
<evidence type="ECO:0000256" key="7">
    <source>
        <dbReference type="ARBA" id="ARBA00022840"/>
    </source>
</evidence>
<keyword evidence="7" id="KW-0067">ATP-binding</keyword>
<evidence type="ECO:0000256" key="3">
    <source>
        <dbReference type="ARBA" id="ARBA00022634"/>
    </source>
</evidence>
<dbReference type="InterPro" id="IPR027417">
    <property type="entry name" value="P-loop_NTPase"/>
</dbReference>
<sequence length="393" mass="44880">MDSHYRSFFETLGLPKLQVHHPLNHFDFRRPGRVILVVGPMGAGKTAFAAQVWRDSRIVLKKSDSVRALTRPCGSQADLRRVFFLRSRLDKRRFEGSPEDVLTYRGGCEQLGGSIADISSSFELERVVEEHPETGTWILDEASFYDERIAYVIRRLTAERGLVFILPTLILNFRNALFNDTAGLLLDAARDVFPLTAYCEHPDCLEDSSYTYRYYVRDGLECPAFYFDPLIIVGGDQQHDDGLEPNYATRCGEHHVLPGKEYTYLVLKPLGERAAAGDLGDLRQELTLLHSDPDHSALGQWIYQHHRGESERDQLCRNALAVPRLAERALVYLFAEQNLISEQVLRDLVKDLDLDRSFLVQRLADNRRPLDFSCDPPALPRAPREDHKAENRV</sequence>
<dbReference type="EMBL" id="LPWH01000122">
    <property type="protein sequence ID" value="POQ98462.1"/>
    <property type="molecule type" value="Genomic_DNA"/>
</dbReference>
<dbReference type="RefSeq" id="WP_103681063.1">
    <property type="nucleotide sequence ID" value="NZ_LPWH01000122.1"/>
</dbReference>
<dbReference type="GO" id="GO:0004797">
    <property type="term" value="F:thymidine kinase activity"/>
    <property type="evidence" value="ECO:0007669"/>
    <property type="project" value="UniProtKB-EC"/>
</dbReference>
<keyword evidence="5" id="KW-0547">Nucleotide-binding</keyword>
<keyword evidence="10" id="KW-1185">Reference proteome</keyword>
<keyword evidence="6 9" id="KW-0418">Kinase</keyword>
<organism evidence="9 10">
    <name type="scientific">Alkalispirochaeta sphaeroplastigenens</name>
    <dbReference type="NCBI Taxonomy" id="1187066"/>
    <lineage>
        <taxon>Bacteria</taxon>
        <taxon>Pseudomonadati</taxon>
        <taxon>Spirochaetota</taxon>
        <taxon>Spirochaetia</taxon>
        <taxon>Spirochaetales</taxon>
        <taxon>Spirochaetaceae</taxon>
        <taxon>Alkalispirochaeta</taxon>
    </lineage>
</organism>
<evidence type="ECO:0000256" key="1">
    <source>
        <dbReference type="ARBA" id="ARBA00007587"/>
    </source>
</evidence>
<dbReference type="GO" id="GO:0071897">
    <property type="term" value="P:DNA biosynthetic process"/>
    <property type="evidence" value="ECO:0007669"/>
    <property type="project" value="UniProtKB-KW"/>
</dbReference>
<evidence type="ECO:0000256" key="5">
    <source>
        <dbReference type="ARBA" id="ARBA00022741"/>
    </source>
</evidence>